<feature type="domain" description="Retrotransposon gag" evidence="6">
    <location>
        <begin position="425"/>
        <end position="522"/>
    </location>
</feature>
<feature type="region of interest" description="Disordered" evidence="5">
    <location>
        <begin position="558"/>
        <end position="587"/>
    </location>
</feature>
<reference evidence="8" key="1">
    <citation type="submission" date="2018-02" db="EMBL/GenBank/DDBJ databases">
        <authorList>
            <person name="Cohen D.B."/>
            <person name="Kent A.D."/>
        </authorList>
    </citation>
    <scope>NUCLEOTIDE SEQUENCE</scope>
</reference>
<evidence type="ECO:0000256" key="5">
    <source>
        <dbReference type="SAM" id="MobiDB-lite"/>
    </source>
</evidence>
<evidence type="ECO:0000256" key="4">
    <source>
        <dbReference type="RuleBase" id="RU369104"/>
    </source>
</evidence>
<dbReference type="InterPro" id="IPR005162">
    <property type="entry name" value="Retrotrans_gag_dom"/>
</dbReference>
<feature type="compositionally biased region" description="Low complexity" evidence="5">
    <location>
        <begin position="115"/>
        <end position="141"/>
    </location>
</feature>
<dbReference type="InterPro" id="IPR025610">
    <property type="entry name" value="MYC/MYB_N"/>
</dbReference>
<dbReference type="Pfam" id="PF03732">
    <property type="entry name" value="Retrotrans_gag"/>
    <property type="match status" value="1"/>
</dbReference>
<dbReference type="AlphaFoldDB" id="A0A2N9GPX0"/>
<feature type="compositionally biased region" description="Polar residues" evidence="5">
    <location>
        <begin position="568"/>
        <end position="585"/>
    </location>
</feature>
<evidence type="ECO:0000259" key="6">
    <source>
        <dbReference type="Pfam" id="PF03732"/>
    </source>
</evidence>
<dbReference type="Pfam" id="PF14215">
    <property type="entry name" value="bHLH-MYC_N"/>
    <property type="match status" value="2"/>
</dbReference>
<evidence type="ECO:0000313" key="8">
    <source>
        <dbReference type="EMBL" id="SPD01605.1"/>
    </source>
</evidence>
<accession>A0A2N9GPX0</accession>
<sequence>MLTSVHTIGVQLMNNDEVNLKRQCNGRSISSCLFFVSVAVRDGSHGPYAPLSTLANNSNSGSDGSPSHETLPQSSHSISSIFPPTKSWTSSDSNERLVLPQCSHSISLIFPPNESTNSSSSSTAKQSDSSTSESTHHSTSTQLPEFEDLRFSEVKPHVNARSPLSIQPGPNNEDTLQQRLQALIEEARQCWTYAIMWGSSYDNSGTSILRWADGYYKGEKANAADDKEDVSDTEWFFLKSKMQLFLNGSGSPGQAFLTSRMVWVAGLNSLASSSCNRARMGQVSGLQTMVWVPSANGIVELGSTALIFQSSDMINKEMMMGRPRQLGGGEHDVPVQDDSFEEIHQMLANLTAVTEKQLACVLEQEVQILPLTPRDPPLVLFKQFRQLSPPVFKGTTNPFNAEAWIKKMENIFNTVGCLGDQRMTFATFMLEGEDVNRWWDYEQRMLHEAEGKVTWEAFSKAFYERYFPDSIRDQLESKFLKLIQGTKTVTEYETKFSELVHYAPHIAEDESNKCRRFFEGLRKDIRSQIIPSMLRDFNVLIEQAKLVETNCDHTHNKVRESKRMKFAATSQRGGQNGRQHSSDGSTEGVRDKCHFCNRSHPAHKCPLITRACFQCGQINHFSRTKASKDRSKGRRAKK</sequence>
<feature type="region of interest" description="Disordered" evidence="5">
    <location>
        <begin position="51"/>
        <end position="93"/>
    </location>
</feature>
<name>A0A2N9GPX0_FAGSY</name>
<keyword evidence="3 4" id="KW-0539">Nucleus</keyword>
<feature type="domain" description="Transcription factor MYC/MYB N-terminal" evidence="7">
    <location>
        <begin position="223"/>
        <end position="316"/>
    </location>
</feature>
<keyword evidence="2 4" id="KW-0804">Transcription</keyword>
<dbReference type="GO" id="GO:0000976">
    <property type="term" value="F:transcription cis-regulatory region binding"/>
    <property type="evidence" value="ECO:0007669"/>
    <property type="project" value="TreeGrafter"/>
</dbReference>
<evidence type="ECO:0000256" key="2">
    <source>
        <dbReference type="ARBA" id="ARBA00023163"/>
    </source>
</evidence>
<dbReference type="GO" id="GO:0003700">
    <property type="term" value="F:DNA-binding transcription factor activity"/>
    <property type="evidence" value="ECO:0007669"/>
    <property type="project" value="InterPro"/>
</dbReference>
<proteinExistence type="predicted"/>
<feature type="domain" description="Transcription factor MYC/MYB N-terminal" evidence="7">
    <location>
        <begin position="176"/>
        <end position="222"/>
    </location>
</feature>
<feature type="region of interest" description="Disordered" evidence="5">
    <location>
        <begin position="110"/>
        <end position="147"/>
    </location>
</feature>
<evidence type="ECO:0000259" key="7">
    <source>
        <dbReference type="Pfam" id="PF14215"/>
    </source>
</evidence>
<organism evidence="8">
    <name type="scientific">Fagus sylvatica</name>
    <name type="common">Beechnut</name>
    <dbReference type="NCBI Taxonomy" id="28930"/>
    <lineage>
        <taxon>Eukaryota</taxon>
        <taxon>Viridiplantae</taxon>
        <taxon>Streptophyta</taxon>
        <taxon>Embryophyta</taxon>
        <taxon>Tracheophyta</taxon>
        <taxon>Spermatophyta</taxon>
        <taxon>Magnoliopsida</taxon>
        <taxon>eudicotyledons</taxon>
        <taxon>Gunneridae</taxon>
        <taxon>Pentapetalae</taxon>
        <taxon>rosids</taxon>
        <taxon>fabids</taxon>
        <taxon>Fagales</taxon>
        <taxon>Fagaceae</taxon>
        <taxon>Fagus</taxon>
    </lineage>
</organism>
<evidence type="ECO:0000256" key="3">
    <source>
        <dbReference type="ARBA" id="ARBA00023242"/>
    </source>
</evidence>
<protein>
    <recommendedName>
        <fullName evidence="4">Transcription factor</fullName>
        <shortName evidence="4">bHLH transcription factor</shortName>
    </recommendedName>
    <alternativeName>
        <fullName evidence="4">Basic helix-loop-helix protein</fullName>
    </alternativeName>
</protein>
<dbReference type="InterPro" id="IPR045084">
    <property type="entry name" value="AIB/MYC-like"/>
</dbReference>
<dbReference type="PANTHER" id="PTHR11514">
    <property type="entry name" value="MYC"/>
    <property type="match status" value="1"/>
</dbReference>
<feature type="compositionally biased region" description="Low complexity" evidence="5">
    <location>
        <begin position="56"/>
        <end position="67"/>
    </location>
</feature>
<dbReference type="PANTHER" id="PTHR11514:SF43">
    <property type="entry name" value="TRANSCRIPTION FACTOR MYC2"/>
    <property type="match status" value="1"/>
</dbReference>
<dbReference type="EMBL" id="OIVN01002221">
    <property type="protein sequence ID" value="SPD01605.1"/>
    <property type="molecule type" value="Genomic_DNA"/>
</dbReference>
<comment type="subcellular location">
    <subcellularLocation>
        <location evidence="4">Nucleus</location>
    </subcellularLocation>
</comment>
<feature type="compositionally biased region" description="Polar residues" evidence="5">
    <location>
        <begin position="68"/>
        <end position="92"/>
    </location>
</feature>
<dbReference type="GO" id="GO:0005634">
    <property type="term" value="C:nucleus"/>
    <property type="evidence" value="ECO:0007669"/>
    <property type="project" value="UniProtKB-SubCell"/>
</dbReference>
<evidence type="ECO:0000256" key="1">
    <source>
        <dbReference type="ARBA" id="ARBA00023015"/>
    </source>
</evidence>
<keyword evidence="1 4" id="KW-0805">Transcription regulation</keyword>
<gene>
    <name evidence="8" type="ORF">FSB_LOCUS29487</name>
</gene>